<gene>
    <name evidence="10" type="primary">105626078</name>
</gene>
<keyword evidence="4" id="KW-0804">Transcription</keyword>
<dbReference type="GO" id="GO:0001006">
    <property type="term" value="F:RNA polymerase III type 3 promoter sequence-specific DNA binding"/>
    <property type="evidence" value="ECO:0007669"/>
    <property type="project" value="TreeGrafter"/>
</dbReference>
<dbReference type="KEGG" id="acep:105626078"/>
<reference evidence="11" key="1">
    <citation type="journal article" date="2011" name="PLoS Genet.">
        <title>The genome sequence of the leaf-cutter ant Atta cephalotes reveals insights into its obligate symbiotic lifestyle.</title>
        <authorList>
            <person name="Suen G."/>
            <person name="Teiling C."/>
            <person name="Li L."/>
            <person name="Holt C."/>
            <person name="Abouheif E."/>
            <person name="Bornberg-Bauer E."/>
            <person name="Bouffard P."/>
            <person name="Caldera E.J."/>
            <person name="Cash E."/>
            <person name="Cavanaugh A."/>
            <person name="Denas O."/>
            <person name="Elhaik E."/>
            <person name="Fave M.J."/>
            <person name="Gadau J."/>
            <person name="Gibson J.D."/>
            <person name="Graur D."/>
            <person name="Grubbs K.J."/>
            <person name="Hagen D.E."/>
            <person name="Harkins T.T."/>
            <person name="Helmkampf M."/>
            <person name="Hu H."/>
            <person name="Johnson B.R."/>
            <person name="Kim J."/>
            <person name="Marsh S.E."/>
            <person name="Moeller J.A."/>
            <person name="Munoz-Torres M.C."/>
            <person name="Murphy M.C."/>
            <person name="Naughton M.C."/>
            <person name="Nigam S."/>
            <person name="Overson R."/>
            <person name="Rajakumar R."/>
            <person name="Reese J.T."/>
            <person name="Scott J.J."/>
            <person name="Smith C.R."/>
            <person name="Tao S."/>
            <person name="Tsutsui N.D."/>
            <person name="Viljakainen L."/>
            <person name="Wissler L."/>
            <person name="Yandell M.D."/>
            <person name="Zimmer F."/>
            <person name="Taylor J."/>
            <person name="Slater S.C."/>
            <person name="Clifton S.W."/>
            <person name="Warren W.C."/>
            <person name="Elsik C.G."/>
            <person name="Smith C.D."/>
            <person name="Weinstock G.M."/>
            <person name="Gerardo N.M."/>
            <person name="Currie C.R."/>
        </authorList>
    </citation>
    <scope>NUCLEOTIDE SEQUENCE [LARGE SCALE GENOMIC DNA]</scope>
</reference>
<dbReference type="EMBL" id="ADTU01004507">
    <property type="status" value="NOT_ANNOTATED_CDS"/>
    <property type="molecule type" value="Genomic_DNA"/>
</dbReference>
<comment type="subcellular location">
    <subcellularLocation>
        <location evidence="1">Nucleus</location>
    </subcellularLocation>
</comment>
<dbReference type="PANTHER" id="PTHR46621:SF1">
    <property type="entry name" value="SNRNA-ACTIVATING PROTEIN COMPLEX SUBUNIT 4"/>
    <property type="match status" value="1"/>
</dbReference>
<dbReference type="InterPro" id="IPR001005">
    <property type="entry name" value="SANT/Myb"/>
</dbReference>
<dbReference type="Gene3D" id="1.10.10.60">
    <property type="entry name" value="Homeodomain-like"/>
    <property type="match status" value="4"/>
</dbReference>
<dbReference type="SUPFAM" id="SSF46689">
    <property type="entry name" value="Homeodomain-like"/>
    <property type="match status" value="3"/>
</dbReference>
<dbReference type="STRING" id="12957.A0A158NZ20"/>
<reference evidence="10" key="2">
    <citation type="submission" date="2016-04" db="UniProtKB">
        <authorList>
            <consortium name="EnsemblMetazoa"/>
        </authorList>
    </citation>
    <scope>IDENTIFICATION</scope>
</reference>
<dbReference type="AlphaFoldDB" id="A0A158NZ20"/>
<evidence type="ECO:0000256" key="6">
    <source>
        <dbReference type="SAM" id="Coils"/>
    </source>
</evidence>
<dbReference type="GO" id="GO:0042796">
    <property type="term" value="P:snRNA transcription by RNA polymerase III"/>
    <property type="evidence" value="ECO:0007669"/>
    <property type="project" value="TreeGrafter"/>
</dbReference>
<dbReference type="InterPro" id="IPR017930">
    <property type="entry name" value="Myb_dom"/>
</dbReference>
<evidence type="ECO:0000256" key="2">
    <source>
        <dbReference type="ARBA" id="ARBA00023015"/>
    </source>
</evidence>
<keyword evidence="6" id="KW-0175">Coiled coil</keyword>
<feature type="domain" description="Myb-like" evidence="8">
    <location>
        <begin position="361"/>
        <end position="412"/>
    </location>
</feature>
<accession>A0A158NZ20</accession>
<dbReference type="PROSITE" id="PS51294">
    <property type="entry name" value="HTH_MYB"/>
    <property type="match status" value="2"/>
</dbReference>
<dbReference type="CDD" id="cd00167">
    <property type="entry name" value="SANT"/>
    <property type="match status" value="4"/>
</dbReference>
<dbReference type="PROSITE" id="PS50090">
    <property type="entry name" value="MYB_LIKE"/>
    <property type="match status" value="4"/>
</dbReference>
<dbReference type="Pfam" id="PF13921">
    <property type="entry name" value="Myb_DNA-bind_6"/>
    <property type="match status" value="1"/>
</dbReference>
<dbReference type="SMART" id="SM00717">
    <property type="entry name" value="SANT"/>
    <property type="match status" value="5"/>
</dbReference>
<dbReference type="GO" id="GO:0000978">
    <property type="term" value="F:RNA polymerase II cis-regulatory region sequence-specific DNA binding"/>
    <property type="evidence" value="ECO:0007669"/>
    <property type="project" value="TreeGrafter"/>
</dbReference>
<feature type="domain" description="Myb-like" evidence="8">
    <location>
        <begin position="313"/>
        <end position="356"/>
    </location>
</feature>
<evidence type="ECO:0000259" key="9">
    <source>
        <dbReference type="PROSITE" id="PS51294"/>
    </source>
</evidence>
<feature type="domain" description="Myb-like" evidence="8">
    <location>
        <begin position="253"/>
        <end position="305"/>
    </location>
</feature>
<keyword evidence="3" id="KW-0238">DNA-binding</keyword>
<feature type="domain" description="Myb-like" evidence="8">
    <location>
        <begin position="414"/>
        <end position="464"/>
    </location>
</feature>
<keyword evidence="2" id="KW-0805">Transcription regulation</keyword>
<evidence type="ECO:0000256" key="5">
    <source>
        <dbReference type="ARBA" id="ARBA00023242"/>
    </source>
</evidence>
<evidence type="ECO:0000259" key="8">
    <source>
        <dbReference type="PROSITE" id="PS50090"/>
    </source>
</evidence>
<evidence type="ECO:0008006" key="12">
    <source>
        <dbReference type="Google" id="ProtNLM"/>
    </source>
</evidence>
<evidence type="ECO:0000256" key="1">
    <source>
        <dbReference type="ARBA" id="ARBA00004123"/>
    </source>
</evidence>
<evidence type="ECO:0000256" key="3">
    <source>
        <dbReference type="ARBA" id="ARBA00023125"/>
    </source>
</evidence>
<feature type="coiled-coil region" evidence="6">
    <location>
        <begin position="79"/>
        <end position="113"/>
    </location>
</feature>
<organism evidence="10 11">
    <name type="scientific">Atta cephalotes</name>
    <name type="common">Leafcutter ant</name>
    <dbReference type="NCBI Taxonomy" id="12957"/>
    <lineage>
        <taxon>Eukaryota</taxon>
        <taxon>Metazoa</taxon>
        <taxon>Ecdysozoa</taxon>
        <taxon>Arthropoda</taxon>
        <taxon>Hexapoda</taxon>
        <taxon>Insecta</taxon>
        <taxon>Pterygota</taxon>
        <taxon>Neoptera</taxon>
        <taxon>Endopterygota</taxon>
        <taxon>Hymenoptera</taxon>
        <taxon>Apocrita</taxon>
        <taxon>Aculeata</taxon>
        <taxon>Formicoidea</taxon>
        <taxon>Formicidae</taxon>
        <taxon>Myrmicinae</taxon>
        <taxon>Atta</taxon>
    </lineage>
</organism>
<sequence>MSEFDDLDLLDIQADIQALDEVLALSAKKKSQQHVSSNQQSDVPSNVDAEDDDDCVNYLQANQEIEKSLNAYEINTRLISGLTIAKKKLTALLEECEQKIRLLDEKLKKSTDESSSNSKLAISNAGIPYFKDKDYFGAPKNIDTKRKEAAGEVFLLNLKKPNRWSGKDREMLLSAINNQAIESVLSGGFNKEIDESTSNDQTKKTTLVIPRNFNEMVGPLGAREFDWHKISVMDFDNKHSPGECRAMWNVYLHPAFKKSEWTNAEDKKLLKCIIEYKCQDWDAIAQKLDTNRSAYQCFIRYNTIKKVPLAGQPWTRQEDKHLAKIINAIKIGDYISWSDVANHFRHRTKQQIYVRWTYRKAPHLRKGRFTHQETLTLLKAVQKYGMDFCKISTTVMSHRTSVQLQERYHTVVSNINNRYNIWTLNDDMMLINLQLQYSNDWSRIAKYFSDKTRTQVRHRYNALLKYIAKGVSLETIPRLPPTIPNKKNFINKKSSPNKAPKRHIKNAIFEIQSVVNIFDIQLRLYEVLCFPLSIKPNNSEKLYSIEQLIRDTKKLYNTLTLLNANLDIPDDFLNYVQLNNKEKQLLISLKKYLNVRHIQSNELIEKYSTRMFGCASQVNEGDFFIPPLPFDGHVKLRKIIKNQKNTSINYNLAINEKFLIDVPTDFSIIPSVFPFVNIEEEIQFYKFGQFLTSDYHNFLEQKNLDLYKSIKCIFSFAEKTQMSKETLLEHNKLNVNSEISSEDYEQVELNKLKKADKSEISLEAYEQSKLNKFNKETTSVKEDVEDVNMGNIIPPNQATLTGMKNLFLWKLLYDYQHESHLRCELMASFGNESKSKRNATNSEFMEMESAEYQLLRVRLRQLFELPIGLSNTILEVQGPEAIFLKDKSTHRIISTKRKFEDDSEDENTEINPLELNKRNNSNVSTDSNSQLNLDIALTNLPRVRSCKIVKKYKITRK</sequence>
<dbReference type="eggNOG" id="KOG0049">
    <property type="taxonomic scope" value="Eukaryota"/>
</dbReference>
<keyword evidence="5" id="KW-0539">Nucleus</keyword>
<evidence type="ECO:0000256" key="7">
    <source>
        <dbReference type="SAM" id="MobiDB-lite"/>
    </source>
</evidence>
<dbReference type="InterPro" id="IPR009057">
    <property type="entry name" value="Homeodomain-like_sf"/>
</dbReference>
<dbReference type="EnsemblMetazoa" id="XM_012207388.1">
    <property type="protein sequence ID" value="XP_012062778.1"/>
    <property type="gene ID" value="LOC105626078"/>
</dbReference>
<dbReference type="GO" id="GO:0019185">
    <property type="term" value="C:snRNA-activating protein complex"/>
    <property type="evidence" value="ECO:0007669"/>
    <property type="project" value="TreeGrafter"/>
</dbReference>
<evidence type="ECO:0000256" key="4">
    <source>
        <dbReference type="ARBA" id="ARBA00023163"/>
    </source>
</evidence>
<feature type="domain" description="HTH myb-type" evidence="9">
    <location>
        <begin position="253"/>
        <end position="309"/>
    </location>
</feature>
<dbReference type="PANTHER" id="PTHR46621">
    <property type="entry name" value="SNRNA-ACTIVATING PROTEIN COMPLEX SUBUNIT 4"/>
    <property type="match status" value="1"/>
</dbReference>
<dbReference type="GO" id="GO:0042795">
    <property type="term" value="P:snRNA transcription by RNA polymerase II"/>
    <property type="evidence" value="ECO:0007669"/>
    <property type="project" value="TreeGrafter"/>
</dbReference>
<keyword evidence="11" id="KW-1185">Reference proteome</keyword>
<feature type="compositionally biased region" description="Polar residues" evidence="7">
    <location>
        <begin position="33"/>
        <end position="44"/>
    </location>
</feature>
<dbReference type="OrthoDB" id="2143914at2759"/>
<feature type="domain" description="HTH myb-type" evidence="9">
    <location>
        <begin position="361"/>
        <end position="416"/>
    </location>
</feature>
<proteinExistence type="predicted"/>
<dbReference type="InParanoid" id="A0A158NZ20"/>
<dbReference type="InterPro" id="IPR051575">
    <property type="entry name" value="Myb-like_DNA-bd"/>
</dbReference>
<feature type="region of interest" description="Disordered" evidence="7">
    <location>
        <begin position="30"/>
        <end position="49"/>
    </location>
</feature>
<dbReference type="Proteomes" id="UP000005205">
    <property type="component" value="Unassembled WGS sequence"/>
</dbReference>
<name>A0A158NZ20_ATTCE</name>
<dbReference type="Pfam" id="PF00249">
    <property type="entry name" value="Myb_DNA-binding"/>
    <property type="match status" value="2"/>
</dbReference>
<evidence type="ECO:0000313" key="11">
    <source>
        <dbReference type="Proteomes" id="UP000005205"/>
    </source>
</evidence>
<protein>
    <recommendedName>
        <fullName evidence="12">snRNA-activating protein complex subunit 4</fullName>
    </recommendedName>
</protein>
<dbReference type="GO" id="GO:0005634">
    <property type="term" value="C:nucleus"/>
    <property type="evidence" value="ECO:0007669"/>
    <property type="project" value="UniProtKB-SubCell"/>
</dbReference>
<evidence type="ECO:0000313" key="10">
    <source>
        <dbReference type="EnsemblMetazoa" id="XP_012062778.1"/>
    </source>
</evidence>